<dbReference type="Proteomes" id="UP000292935">
    <property type="component" value="Unassembled WGS sequence"/>
</dbReference>
<gene>
    <name evidence="2" type="ORF">ESP57_11875</name>
</gene>
<protein>
    <submittedName>
        <fullName evidence="2">MarR family transcriptional regulator</fullName>
    </submittedName>
</protein>
<dbReference type="Gene3D" id="1.10.10.10">
    <property type="entry name" value="Winged helix-like DNA-binding domain superfamily/Winged helix DNA-binding domain"/>
    <property type="match status" value="1"/>
</dbReference>
<feature type="domain" description="HTH marR-type" evidence="1">
    <location>
        <begin position="16"/>
        <end position="150"/>
    </location>
</feature>
<dbReference type="OrthoDB" id="5143514at2"/>
<dbReference type="PROSITE" id="PS50995">
    <property type="entry name" value="HTH_MARR_2"/>
    <property type="match status" value="1"/>
</dbReference>
<dbReference type="InterPro" id="IPR000835">
    <property type="entry name" value="HTH_MarR-typ"/>
</dbReference>
<dbReference type="EMBL" id="SDPO01000003">
    <property type="protein sequence ID" value="RXZ47274.1"/>
    <property type="molecule type" value="Genomic_DNA"/>
</dbReference>
<proteinExistence type="predicted"/>
<dbReference type="GO" id="GO:0006950">
    <property type="term" value="P:response to stress"/>
    <property type="evidence" value="ECO:0007669"/>
    <property type="project" value="TreeGrafter"/>
</dbReference>
<dbReference type="PANTHER" id="PTHR33164:SF43">
    <property type="entry name" value="HTH-TYPE TRANSCRIPTIONAL REPRESSOR YETL"/>
    <property type="match status" value="1"/>
</dbReference>
<dbReference type="SMART" id="SM00347">
    <property type="entry name" value="HTH_MARR"/>
    <property type="match status" value="1"/>
</dbReference>
<evidence type="ECO:0000259" key="1">
    <source>
        <dbReference type="PROSITE" id="PS50995"/>
    </source>
</evidence>
<accession>A0A4Q2JK90</accession>
<dbReference type="SUPFAM" id="SSF46785">
    <property type="entry name" value="Winged helix' DNA-binding domain"/>
    <property type="match status" value="1"/>
</dbReference>
<reference evidence="2 3" key="1">
    <citation type="submission" date="2019-01" db="EMBL/GenBank/DDBJ databases">
        <authorList>
            <person name="Li J."/>
        </authorList>
    </citation>
    <scope>NUCLEOTIDE SEQUENCE [LARGE SCALE GENOMIC DNA]</scope>
    <source>
        <strain evidence="2 3">CCUG 35506</strain>
    </source>
</reference>
<sequence>MTAEPSTRPESGGPLGDRVTVTLHYLVDRMDRFADRLLQQRFGISYSQFMFIAVLADLAPPPDITTLANCLGVSKAAVSKRVPAFVEAGWVQTHTDPANARRVLLSITPKAAHFLAEALPVLDASFTETFDDLAGVDVGALHEDLKTVIRHLDSKEH</sequence>
<evidence type="ECO:0000313" key="3">
    <source>
        <dbReference type="Proteomes" id="UP000292935"/>
    </source>
</evidence>
<keyword evidence="3" id="KW-1185">Reference proteome</keyword>
<dbReference type="InterPro" id="IPR036388">
    <property type="entry name" value="WH-like_DNA-bd_sf"/>
</dbReference>
<comment type="caution">
    <text evidence="2">The sequence shown here is derived from an EMBL/GenBank/DDBJ whole genome shotgun (WGS) entry which is preliminary data.</text>
</comment>
<dbReference type="Pfam" id="PF12802">
    <property type="entry name" value="MarR_2"/>
    <property type="match status" value="1"/>
</dbReference>
<dbReference type="RefSeq" id="WP_056012411.1">
    <property type="nucleotide sequence ID" value="NZ_SDPO01000003.1"/>
</dbReference>
<organism evidence="2 3">
    <name type="scientific">Agromyces fucosus</name>
    <dbReference type="NCBI Taxonomy" id="41985"/>
    <lineage>
        <taxon>Bacteria</taxon>
        <taxon>Bacillati</taxon>
        <taxon>Actinomycetota</taxon>
        <taxon>Actinomycetes</taxon>
        <taxon>Micrococcales</taxon>
        <taxon>Microbacteriaceae</taxon>
        <taxon>Agromyces</taxon>
    </lineage>
</organism>
<evidence type="ECO:0000313" key="2">
    <source>
        <dbReference type="EMBL" id="RXZ47274.1"/>
    </source>
</evidence>
<dbReference type="PANTHER" id="PTHR33164">
    <property type="entry name" value="TRANSCRIPTIONAL REGULATOR, MARR FAMILY"/>
    <property type="match status" value="1"/>
</dbReference>
<dbReference type="GO" id="GO:0003700">
    <property type="term" value="F:DNA-binding transcription factor activity"/>
    <property type="evidence" value="ECO:0007669"/>
    <property type="project" value="InterPro"/>
</dbReference>
<dbReference type="AlphaFoldDB" id="A0A4Q2JK90"/>
<dbReference type="InterPro" id="IPR039422">
    <property type="entry name" value="MarR/SlyA-like"/>
</dbReference>
<dbReference type="InterPro" id="IPR036390">
    <property type="entry name" value="WH_DNA-bd_sf"/>
</dbReference>
<name>A0A4Q2JK90_9MICO</name>